<evidence type="ECO:0000313" key="2">
    <source>
        <dbReference type="EMBL" id="PIW18389.1"/>
    </source>
</evidence>
<feature type="transmembrane region" description="Helical" evidence="1">
    <location>
        <begin position="69"/>
        <end position="88"/>
    </location>
</feature>
<evidence type="ECO:0000313" key="3">
    <source>
        <dbReference type="Proteomes" id="UP000231019"/>
    </source>
</evidence>
<feature type="transmembrane region" description="Helical" evidence="1">
    <location>
        <begin position="6"/>
        <end position="27"/>
    </location>
</feature>
<gene>
    <name evidence="2" type="ORF">COW36_03600</name>
</gene>
<protein>
    <submittedName>
        <fullName evidence="2">Uncharacterized protein</fullName>
    </submittedName>
</protein>
<dbReference type="AlphaFoldDB" id="A0A2M7G8F5"/>
<keyword evidence="1" id="KW-1133">Transmembrane helix</keyword>
<feature type="transmembrane region" description="Helical" evidence="1">
    <location>
        <begin position="39"/>
        <end position="63"/>
    </location>
</feature>
<dbReference type="EMBL" id="PFFQ01000012">
    <property type="protein sequence ID" value="PIW18389.1"/>
    <property type="molecule type" value="Genomic_DNA"/>
</dbReference>
<accession>A0A2M7G8F5</accession>
<sequence length="114" mass="12552">MHSAQIIPLAAALIVALLVNFYLSFLVQTRYGGQWGAGFYLPLLVVFSLPCLVGVGFPVWLILVAPASAALKAILFFSFVILNMRLLMRITPVILNKRFQPPKAKDQSPHNGET</sequence>
<keyword evidence="1" id="KW-0472">Membrane</keyword>
<dbReference type="Proteomes" id="UP000231019">
    <property type="component" value="Unassembled WGS sequence"/>
</dbReference>
<keyword evidence="1" id="KW-0812">Transmembrane</keyword>
<organism evidence="2 3">
    <name type="scientific">bacterium (Candidatus Blackallbacteria) CG17_big_fil_post_rev_8_21_14_2_50_48_46</name>
    <dbReference type="NCBI Taxonomy" id="2014261"/>
    <lineage>
        <taxon>Bacteria</taxon>
        <taxon>Candidatus Blackallbacteria</taxon>
    </lineage>
</organism>
<comment type="caution">
    <text evidence="2">The sequence shown here is derived from an EMBL/GenBank/DDBJ whole genome shotgun (WGS) entry which is preliminary data.</text>
</comment>
<name>A0A2M7G8F5_9BACT</name>
<reference evidence="2 3" key="1">
    <citation type="submission" date="2017-09" db="EMBL/GenBank/DDBJ databases">
        <title>Depth-based differentiation of microbial function through sediment-hosted aquifers and enrichment of novel symbionts in the deep terrestrial subsurface.</title>
        <authorList>
            <person name="Probst A.J."/>
            <person name="Ladd B."/>
            <person name="Jarett J.K."/>
            <person name="Geller-Mcgrath D.E."/>
            <person name="Sieber C.M."/>
            <person name="Emerson J.B."/>
            <person name="Anantharaman K."/>
            <person name="Thomas B.C."/>
            <person name="Malmstrom R."/>
            <person name="Stieglmeier M."/>
            <person name="Klingl A."/>
            <person name="Woyke T."/>
            <person name="Ryan C.M."/>
            <person name="Banfield J.F."/>
        </authorList>
    </citation>
    <scope>NUCLEOTIDE SEQUENCE [LARGE SCALE GENOMIC DNA]</scope>
    <source>
        <strain evidence="2">CG17_big_fil_post_rev_8_21_14_2_50_48_46</strain>
    </source>
</reference>
<proteinExistence type="predicted"/>
<evidence type="ECO:0000256" key="1">
    <source>
        <dbReference type="SAM" id="Phobius"/>
    </source>
</evidence>